<comment type="caution">
    <text evidence="3">The sequence shown here is derived from an EMBL/GenBank/DDBJ whole genome shotgun (WGS) entry which is preliminary data.</text>
</comment>
<proteinExistence type="predicted"/>
<feature type="chain" id="PRO_5039025582" description="Entericidin EcnAB" evidence="2">
    <location>
        <begin position="23"/>
        <end position="124"/>
    </location>
</feature>
<feature type="compositionally biased region" description="Low complexity" evidence="1">
    <location>
        <begin position="89"/>
        <end position="105"/>
    </location>
</feature>
<protein>
    <recommendedName>
        <fullName evidence="5">Entericidin EcnAB</fullName>
    </recommendedName>
</protein>
<evidence type="ECO:0000256" key="2">
    <source>
        <dbReference type="SAM" id="SignalP"/>
    </source>
</evidence>
<feature type="signal peptide" evidence="2">
    <location>
        <begin position="1"/>
        <end position="22"/>
    </location>
</feature>
<reference evidence="4" key="1">
    <citation type="submission" date="2017-04" db="EMBL/GenBank/DDBJ databases">
        <title>Function of individual gut microbiota members based on whole genome sequencing of pure cultures obtained from chicken caecum.</title>
        <authorList>
            <person name="Medvecky M."/>
            <person name="Cejkova D."/>
            <person name="Polansky O."/>
            <person name="Karasova D."/>
            <person name="Kubasova T."/>
            <person name="Cizek A."/>
            <person name="Rychlik I."/>
        </authorList>
    </citation>
    <scope>NUCLEOTIDE SEQUENCE [LARGE SCALE GENOMIC DNA]</scope>
    <source>
        <strain evidence="4">An180</strain>
    </source>
</reference>
<dbReference type="RefSeq" id="WP_087372515.1">
    <property type="nucleotide sequence ID" value="NZ_NFKK01000007.1"/>
</dbReference>
<keyword evidence="2" id="KW-0732">Signal</keyword>
<evidence type="ECO:0000313" key="4">
    <source>
        <dbReference type="Proteomes" id="UP000195897"/>
    </source>
</evidence>
<name>A0A1Y4LD70_9FIRM</name>
<sequence>MKKRMLSSVLLALALTSMLAGCGNQNDTKPDNNMTDQTTQNDAAQNSDTTDLPNAPDNGSNVQGDKNMVGDDQTPSDGSVTQDAKDMADNAGDMVGDAGDMVGDAAKDAGNAVKNATDSMTGKK</sequence>
<dbReference type="PROSITE" id="PS51257">
    <property type="entry name" value="PROKAR_LIPOPROTEIN"/>
    <property type="match status" value="1"/>
</dbReference>
<evidence type="ECO:0008006" key="5">
    <source>
        <dbReference type="Google" id="ProtNLM"/>
    </source>
</evidence>
<dbReference type="AlphaFoldDB" id="A0A1Y4LD70"/>
<accession>A0A1Y4LD70</accession>
<evidence type="ECO:0000313" key="3">
    <source>
        <dbReference type="EMBL" id="OUP52801.1"/>
    </source>
</evidence>
<feature type="region of interest" description="Disordered" evidence="1">
    <location>
        <begin position="21"/>
        <end position="105"/>
    </location>
</feature>
<dbReference type="EMBL" id="NFKK01000007">
    <property type="protein sequence ID" value="OUP52801.1"/>
    <property type="molecule type" value="Genomic_DNA"/>
</dbReference>
<evidence type="ECO:0000256" key="1">
    <source>
        <dbReference type="SAM" id="MobiDB-lite"/>
    </source>
</evidence>
<feature type="compositionally biased region" description="Polar residues" evidence="1">
    <location>
        <begin position="23"/>
        <end position="64"/>
    </location>
</feature>
<feature type="compositionally biased region" description="Polar residues" evidence="1">
    <location>
        <begin position="73"/>
        <end position="82"/>
    </location>
</feature>
<organism evidence="3 4">
    <name type="scientific">Butyricicoccus pullicaecorum</name>
    <dbReference type="NCBI Taxonomy" id="501571"/>
    <lineage>
        <taxon>Bacteria</taxon>
        <taxon>Bacillati</taxon>
        <taxon>Bacillota</taxon>
        <taxon>Clostridia</taxon>
        <taxon>Eubacteriales</taxon>
        <taxon>Butyricicoccaceae</taxon>
        <taxon>Butyricicoccus</taxon>
    </lineage>
</organism>
<dbReference type="Proteomes" id="UP000195897">
    <property type="component" value="Unassembled WGS sequence"/>
</dbReference>
<gene>
    <name evidence="3" type="ORF">B5F17_07400</name>
</gene>